<proteinExistence type="predicted"/>
<dbReference type="EMBL" id="JAKZEL010000002">
    <property type="protein sequence ID" value="KAI4547527.1"/>
    <property type="molecule type" value="Genomic_DNA"/>
</dbReference>
<organism evidence="1 2">
    <name type="scientific">Ovis ammon polii</name>
    <dbReference type="NCBI Taxonomy" id="230172"/>
    <lineage>
        <taxon>Eukaryota</taxon>
        <taxon>Metazoa</taxon>
        <taxon>Chordata</taxon>
        <taxon>Craniata</taxon>
        <taxon>Vertebrata</taxon>
        <taxon>Euteleostomi</taxon>
        <taxon>Mammalia</taxon>
        <taxon>Eutheria</taxon>
        <taxon>Laurasiatheria</taxon>
        <taxon>Artiodactyla</taxon>
        <taxon>Ruminantia</taxon>
        <taxon>Pecora</taxon>
        <taxon>Bovidae</taxon>
        <taxon>Caprinae</taxon>
        <taxon>Ovis</taxon>
    </lineage>
</organism>
<evidence type="ECO:0000313" key="2">
    <source>
        <dbReference type="Proteomes" id="UP001214576"/>
    </source>
</evidence>
<gene>
    <name evidence="1" type="ORF">MG293_004082</name>
</gene>
<dbReference type="AlphaFoldDB" id="A0AAD4YHJ7"/>
<dbReference type="Proteomes" id="UP001214576">
    <property type="component" value="Unassembled WGS sequence"/>
</dbReference>
<protein>
    <submittedName>
        <fullName evidence="1">Uncharacterized protein</fullName>
    </submittedName>
</protein>
<sequence>MWERKVGSDPKSDGLEGFMGRSVECCFWACLDGNKAVLRGTQMGNAIEKQKPLKRSHLCPWKPGKKTLHFVPRKKGFGRCLLGRYGVRPDLSLRARPCFQFSMV</sequence>
<keyword evidence="2" id="KW-1185">Reference proteome</keyword>
<evidence type="ECO:0000313" key="1">
    <source>
        <dbReference type="EMBL" id="KAI4547527.1"/>
    </source>
</evidence>
<reference evidence="1" key="1">
    <citation type="submission" date="2022-03" db="EMBL/GenBank/DDBJ databases">
        <title>Genomic analyses of argali, domestic sheep and their hybrids provide insights into chromosomal evolution, heterosis and genetic basis of agronomic traits.</title>
        <authorList>
            <person name="Li M."/>
        </authorList>
    </citation>
    <scope>NUCLEOTIDE SEQUENCE</scope>
    <source>
        <strain evidence="1">CAU-MHL-2022a</strain>
        <tissue evidence="1">Skin</tissue>
    </source>
</reference>
<name>A0AAD4YHJ7_OVIAM</name>
<accession>A0AAD4YHJ7</accession>
<comment type="caution">
    <text evidence="1">The sequence shown here is derived from an EMBL/GenBank/DDBJ whole genome shotgun (WGS) entry which is preliminary data.</text>
</comment>